<dbReference type="AlphaFoldDB" id="A0A6J2YE40"/>
<organism evidence="2 3">
    <name type="scientific">Sitophilus oryzae</name>
    <name type="common">Rice weevil</name>
    <name type="synonym">Curculio oryzae</name>
    <dbReference type="NCBI Taxonomy" id="7048"/>
    <lineage>
        <taxon>Eukaryota</taxon>
        <taxon>Metazoa</taxon>
        <taxon>Ecdysozoa</taxon>
        <taxon>Arthropoda</taxon>
        <taxon>Hexapoda</taxon>
        <taxon>Insecta</taxon>
        <taxon>Pterygota</taxon>
        <taxon>Neoptera</taxon>
        <taxon>Endopterygota</taxon>
        <taxon>Coleoptera</taxon>
        <taxon>Polyphaga</taxon>
        <taxon>Cucujiformia</taxon>
        <taxon>Curculionidae</taxon>
        <taxon>Dryophthorinae</taxon>
        <taxon>Sitophilus</taxon>
    </lineage>
</organism>
<dbReference type="InParanoid" id="A0A6J2YE40"/>
<keyword evidence="2" id="KW-1185">Reference proteome</keyword>
<evidence type="ECO:0000256" key="1">
    <source>
        <dbReference type="SAM" id="SignalP"/>
    </source>
</evidence>
<keyword evidence="1" id="KW-0732">Signal</keyword>
<dbReference type="Proteomes" id="UP000504635">
    <property type="component" value="Unplaced"/>
</dbReference>
<dbReference type="GeneID" id="115886570"/>
<protein>
    <submittedName>
        <fullName evidence="3">Uncharacterized protein LOC115886570</fullName>
    </submittedName>
</protein>
<dbReference type="KEGG" id="soy:115886570"/>
<evidence type="ECO:0000313" key="2">
    <source>
        <dbReference type="Proteomes" id="UP000504635"/>
    </source>
</evidence>
<gene>
    <name evidence="3" type="primary">LOC115886570</name>
</gene>
<dbReference type="RefSeq" id="XP_030761662.1">
    <property type="nucleotide sequence ID" value="XM_030905802.1"/>
</dbReference>
<accession>A0A6J2YE40</accession>
<proteinExistence type="predicted"/>
<reference evidence="3" key="1">
    <citation type="submission" date="2025-08" db="UniProtKB">
        <authorList>
            <consortium name="RefSeq"/>
        </authorList>
    </citation>
    <scope>IDENTIFICATION</scope>
    <source>
        <tissue evidence="3">Gonads</tissue>
    </source>
</reference>
<feature type="signal peptide" evidence="1">
    <location>
        <begin position="1"/>
        <end position="22"/>
    </location>
</feature>
<dbReference type="OrthoDB" id="6769268at2759"/>
<sequence>MNINVIGLMILVFNQNCELVYTDSVLPTHAQQVNLLTSVEELFEQVKYASKTEQETMNDSIKSDIQMTLKWSQFLIGSLRDLYLLKLTSNSNSVCSIDEKESMVQISQNAAKNLDNCTNQELGTINSNSDLLSNITDSAVENAEGFLDKLKSCSSKKGFTVIACYKKIIDNDVTPVKLILSQSIEDHKESYIRAFQIKSLVNNCVDFVLDDARRNLEVAYDRGMYCN</sequence>
<name>A0A6J2YE40_SITOR</name>
<feature type="chain" id="PRO_5026910160" evidence="1">
    <location>
        <begin position="23"/>
        <end position="227"/>
    </location>
</feature>
<evidence type="ECO:0000313" key="3">
    <source>
        <dbReference type="RefSeq" id="XP_030761662.1"/>
    </source>
</evidence>